<dbReference type="PROSITE" id="PS51257">
    <property type="entry name" value="PROKAR_LIPOPROTEIN"/>
    <property type="match status" value="1"/>
</dbReference>
<dbReference type="EMBL" id="BJUB01000002">
    <property type="protein sequence ID" value="GEK20490.1"/>
    <property type="molecule type" value="Genomic_DNA"/>
</dbReference>
<evidence type="ECO:0000256" key="1">
    <source>
        <dbReference type="SAM" id="SignalP"/>
    </source>
</evidence>
<gene>
    <name evidence="2" type="ORF">CXY01_10100</name>
</gene>
<keyword evidence="1" id="KW-0732">Signal</keyword>
<accession>A0A510V5A2</accession>
<keyword evidence="3" id="KW-1185">Reference proteome</keyword>
<name>A0A510V5A2_9CELL</name>
<reference evidence="2 3" key="1">
    <citation type="submission" date="2019-07" db="EMBL/GenBank/DDBJ databases">
        <title>Whole genome shotgun sequence of Cellulomonas xylanilytica NBRC 101102.</title>
        <authorList>
            <person name="Hosoyama A."/>
            <person name="Uohara A."/>
            <person name="Ohji S."/>
            <person name="Ichikawa N."/>
        </authorList>
    </citation>
    <scope>NUCLEOTIDE SEQUENCE [LARGE SCALE GENOMIC DNA]</scope>
    <source>
        <strain evidence="2 3">NBRC 101102</strain>
    </source>
</reference>
<comment type="caution">
    <text evidence="2">The sequence shown here is derived from an EMBL/GenBank/DDBJ whole genome shotgun (WGS) entry which is preliminary data.</text>
</comment>
<organism evidence="2 3">
    <name type="scientific">Cellulomonas xylanilytica</name>
    <dbReference type="NCBI Taxonomy" id="233583"/>
    <lineage>
        <taxon>Bacteria</taxon>
        <taxon>Bacillati</taxon>
        <taxon>Actinomycetota</taxon>
        <taxon>Actinomycetes</taxon>
        <taxon>Micrococcales</taxon>
        <taxon>Cellulomonadaceae</taxon>
        <taxon>Cellulomonas</taxon>
    </lineage>
</organism>
<dbReference type="RefSeq" id="WP_146925960.1">
    <property type="nucleotide sequence ID" value="NZ_BJUB01000002.1"/>
</dbReference>
<proteinExistence type="predicted"/>
<dbReference type="OrthoDB" id="3692307at2"/>
<sequence length="117" mass="12529">MRRQAIVLWCALVGLLAGCSGVNDSAAPAAAESPAVPFELSTHCGLHELRTDDGHFFERVGGPLTDGSGNPPHGWGNPIQSGQLVVTEELAVFTDDLSHREEFRLREGATDFLQICS</sequence>
<dbReference type="AlphaFoldDB" id="A0A510V5A2"/>
<dbReference type="Proteomes" id="UP000321118">
    <property type="component" value="Unassembled WGS sequence"/>
</dbReference>
<feature type="signal peptide" evidence="1">
    <location>
        <begin position="1"/>
        <end position="26"/>
    </location>
</feature>
<feature type="chain" id="PRO_5038536107" description="Lipoprotein" evidence="1">
    <location>
        <begin position="27"/>
        <end position="117"/>
    </location>
</feature>
<evidence type="ECO:0000313" key="3">
    <source>
        <dbReference type="Proteomes" id="UP000321118"/>
    </source>
</evidence>
<evidence type="ECO:0008006" key="4">
    <source>
        <dbReference type="Google" id="ProtNLM"/>
    </source>
</evidence>
<evidence type="ECO:0000313" key="2">
    <source>
        <dbReference type="EMBL" id="GEK20490.1"/>
    </source>
</evidence>
<protein>
    <recommendedName>
        <fullName evidence="4">Lipoprotein</fullName>
    </recommendedName>
</protein>